<dbReference type="OrthoDB" id="660555at2759"/>
<dbReference type="InterPro" id="IPR051092">
    <property type="entry name" value="FYVE_RhoGEF_PH"/>
</dbReference>
<feature type="region of interest" description="Disordered" evidence="9">
    <location>
        <begin position="389"/>
        <end position="417"/>
    </location>
</feature>
<feature type="region of interest" description="Disordered" evidence="9">
    <location>
        <begin position="82"/>
        <end position="108"/>
    </location>
</feature>
<gene>
    <name evidence="13" type="ORF">BDQ12DRAFT_734878</name>
</gene>
<keyword evidence="14" id="KW-1185">Reference proteome</keyword>
<accession>A0A5C3M448</accession>
<dbReference type="InterPro" id="IPR035899">
    <property type="entry name" value="DBL_dom_sf"/>
</dbReference>
<evidence type="ECO:0000259" key="11">
    <source>
        <dbReference type="PROSITE" id="PS50010"/>
    </source>
</evidence>
<feature type="compositionally biased region" description="Acidic residues" evidence="9">
    <location>
        <begin position="787"/>
        <end position="802"/>
    </location>
</feature>
<feature type="compositionally biased region" description="Basic and acidic residues" evidence="9">
    <location>
        <begin position="919"/>
        <end position="929"/>
    </location>
</feature>
<dbReference type="PROSITE" id="PS50010">
    <property type="entry name" value="DH_2"/>
    <property type="match status" value="1"/>
</dbReference>
<dbReference type="InterPro" id="IPR000219">
    <property type="entry name" value="DH_dom"/>
</dbReference>
<evidence type="ECO:0000313" key="13">
    <source>
        <dbReference type="EMBL" id="TFK39533.1"/>
    </source>
</evidence>
<dbReference type="SUPFAM" id="SSF57903">
    <property type="entry name" value="FYVE/PHD zinc finger"/>
    <property type="match status" value="1"/>
</dbReference>
<feature type="compositionally biased region" description="Basic and acidic residues" evidence="9">
    <location>
        <begin position="589"/>
        <end position="599"/>
    </location>
</feature>
<keyword evidence="6" id="KW-0862">Zinc</keyword>
<evidence type="ECO:0000256" key="7">
    <source>
        <dbReference type="ARBA" id="ARBA00023212"/>
    </source>
</evidence>
<dbReference type="PROSITE" id="PS50178">
    <property type="entry name" value="ZF_FYVE"/>
    <property type="match status" value="1"/>
</dbReference>
<feature type="region of interest" description="Disordered" evidence="9">
    <location>
        <begin position="435"/>
        <end position="468"/>
    </location>
</feature>
<feature type="domain" description="DH" evidence="11">
    <location>
        <begin position="110"/>
        <end position="317"/>
    </location>
</feature>
<feature type="compositionally biased region" description="Basic and acidic residues" evidence="9">
    <location>
        <begin position="851"/>
        <end position="861"/>
    </location>
</feature>
<dbReference type="GO" id="GO:0008270">
    <property type="term" value="F:zinc ion binding"/>
    <property type="evidence" value="ECO:0007669"/>
    <property type="project" value="UniProtKB-KW"/>
</dbReference>
<dbReference type="InterPro" id="IPR011011">
    <property type="entry name" value="Znf_FYVE_PHD"/>
</dbReference>
<dbReference type="InterPro" id="IPR001849">
    <property type="entry name" value="PH_domain"/>
</dbReference>
<feature type="region of interest" description="Disordered" evidence="9">
    <location>
        <begin position="730"/>
        <end position="929"/>
    </location>
</feature>
<dbReference type="InterPro" id="IPR013083">
    <property type="entry name" value="Znf_RING/FYVE/PHD"/>
</dbReference>
<feature type="domain" description="FYVE-type" evidence="12">
    <location>
        <begin position="613"/>
        <end position="677"/>
    </location>
</feature>
<evidence type="ECO:0000313" key="14">
    <source>
        <dbReference type="Proteomes" id="UP000308652"/>
    </source>
</evidence>
<dbReference type="Pfam" id="PF00621">
    <property type="entry name" value="RhoGEF"/>
    <property type="match status" value="1"/>
</dbReference>
<dbReference type="SMART" id="SM00233">
    <property type="entry name" value="PH"/>
    <property type="match status" value="1"/>
</dbReference>
<dbReference type="AlphaFoldDB" id="A0A5C3M448"/>
<dbReference type="PANTHER" id="PTHR12673">
    <property type="entry name" value="FACIOGENITAL DYSPLASIA PROTEIN"/>
    <property type="match status" value="1"/>
</dbReference>
<evidence type="ECO:0000256" key="5">
    <source>
        <dbReference type="ARBA" id="ARBA00022771"/>
    </source>
</evidence>
<dbReference type="Gene3D" id="3.30.40.10">
    <property type="entry name" value="Zinc/RING finger domain, C3HC4 (zinc finger)"/>
    <property type="match status" value="1"/>
</dbReference>
<reference evidence="13 14" key="1">
    <citation type="journal article" date="2019" name="Nat. Ecol. Evol.">
        <title>Megaphylogeny resolves global patterns of mushroom evolution.</title>
        <authorList>
            <person name="Varga T."/>
            <person name="Krizsan K."/>
            <person name="Foldi C."/>
            <person name="Dima B."/>
            <person name="Sanchez-Garcia M."/>
            <person name="Sanchez-Ramirez S."/>
            <person name="Szollosi G.J."/>
            <person name="Szarkandi J.G."/>
            <person name="Papp V."/>
            <person name="Albert L."/>
            <person name="Andreopoulos W."/>
            <person name="Angelini C."/>
            <person name="Antonin V."/>
            <person name="Barry K.W."/>
            <person name="Bougher N.L."/>
            <person name="Buchanan P."/>
            <person name="Buyck B."/>
            <person name="Bense V."/>
            <person name="Catcheside P."/>
            <person name="Chovatia M."/>
            <person name="Cooper J."/>
            <person name="Damon W."/>
            <person name="Desjardin D."/>
            <person name="Finy P."/>
            <person name="Geml J."/>
            <person name="Haridas S."/>
            <person name="Hughes K."/>
            <person name="Justo A."/>
            <person name="Karasinski D."/>
            <person name="Kautmanova I."/>
            <person name="Kiss B."/>
            <person name="Kocsube S."/>
            <person name="Kotiranta H."/>
            <person name="LaButti K.M."/>
            <person name="Lechner B.E."/>
            <person name="Liimatainen K."/>
            <person name="Lipzen A."/>
            <person name="Lukacs Z."/>
            <person name="Mihaltcheva S."/>
            <person name="Morgado L.N."/>
            <person name="Niskanen T."/>
            <person name="Noordeloos M.E."/>
            <person name="Ohm R.A."/>
            <person name="Ortiz-Santana B."/>
            <person name="Ovrebo C."/>
            <person name="Racz N."/>
            <person name="Riley R."/>
            <person name="Savchenko A."/>
            <person name="Shiryaev A."/>
            <person name="Soop K."/>
            <person name="Spirin V."/>
            <person name="Szebenyi C."/>
            <person name="Tomsovsky M."/>
            <person name="Tulloss R.E."/>
            <person name="Uehling J."/>
            <person name="Grigoriev I.V."/>
            <person name="Vagvolgyi C."/>
            <person name="Papp T."/>
            <person name="Martin F.M."/>
            <person name="Miettinen O."/>
            <person name="Hibbett D.S."/>
            <person name="Nagy L.G."/>
        </authorList>
    </citation>
    <scope>NUCLEOTIDE SEQUENCE [LARGE SCALE GENOMIC DNA]</scope>
    <source>
        <strain evidence="13 14">CBS 166.37</strain>
    </source>
</reference>
<dbReference type="Gene3D" id="2.30.29.30">
    <property type="entry name" value="Pleckstrin-homology domain (PH domain)/Phosphotyrosine-binding domain (PTB)"/>
    <property type="match status" value="1"/>
</dbReference>
<feature type="domain" description="PH" evidence="10">
    <location>
        <begin position="347"/>
        <end position="531"/>
    </location>
</feature>
<dbReference type="GO" id="GO:0005737">
    <property type="term" value="C:cytoplasm"/>
    <property type="evidence" value="ECO:0007669"/>
    <property type="project" value="TreeGrafter"/>
</dbReference>
<keyword evidence="4" id="KW-0479">Metal-binding</keyword>
<dbReference type="STRING" id="68775.A0A5C3M448"/>
<protein>
    <recommendedName>
        <fullName evidence="15">Dbl homology domain-containing protein</fullName>
    </recommendedName>
</protein>
<dbReference type="CDD" id="cd00160">
    <property type="entry name" value="RhoGEF"/>
    <property type="match status" value="1"/>
</dbReference>
<proteinExistence type="predicted"/>
<dbReference type="PROSITE" id="PS50003">
    <property type="entry name" value="PH_DOMAIN"/>
    <property type="match status" value="1"/>
</dbReference>
<dbReference type="GO" id="GO:0005085">
    <property type="term" value="F:guanyl-nucleotide exchange factor activity"/>
    <property type="evidence" value="ECO:0007669"/>
    <property type="project" value="UniProtKB-KW"/>
</dbReference>
<comment type="subcellular location">
    <subcellularLocation>
        <location evidence="1">Cytoplasm</location>
        <location evidence="1">Cytoskeleton</location>
    </subcellularLocation>
</comment>
<feature type="compositionally biased region" description="Low complexity" evidence="9">
    <location>
        <begin position="394"/>
        <end position="405"/>
    </location>
</feature>
<dbReference type="Proteomes" id="UP000308652">
    <property type="component" value="Unassembled WGS sequence"/>
</dbReference>
<dbReference type="PANTHER" id="PTHR12673:SF159">
    <property type="entry name" value="LD03170P"/>
    <property type="match status" value="1"/>
</dbReference>
<dbReference type="SMART" id="SM00325">
    <property type="entry name" value="RhoGEF"/>
    <property type="match status" value="1"/>
</dbReference>
<evidence type="ECO:0000259" key="10">
    <source>
        <dbReference type="PROSITE" id="PS50003"/>
    </source>
</evidence>
<feature type="region of interest" description="Disordered" evidence="9">
    <location>
        <begin position="1"/>
        <end position="29"/>
    </location>
</feature>
<feature type="compositionally biased region" description="Basic and acidic residues" evidence="9">
    <location>
        <begin position="97"/>
        <end position="108"/>
    </location>
</feature>
<evidence type="ECO:0000256" key="8">
    <source>
        <dbReference type="PROSITE-ProRule" id="PRU00091"/>
    </source>
</evidence>
<keyword evidence="5 8" id="KW-0863">Zinc-finger</keyword>
<keyword evidence="3" id="KW-0344">Guanine-nucleotide releasing factor</keyword>
<dbReference type="EMBL" id="ML213599">
    <property type="protein sequence ID" value="TFK39533.1"/>
    <property type="molecule type" value="Genomic_DNA"/>
</dbReference>
<evidence type="ECO:0008006" key="15">
    <source>
        <dbReference type="Google" id="ProtNLM"/>
    </source>
</evidence>
<dbReference type="SUPFAM" id="SSF50729">
    <property type="entry name" value="PH domain-like"/>
    <property type="match status" value="1"/>
</dbReference>
<evidence type="ECO:0000256" key="3">
    <source>
        <dbReference type="ARBA" id="ARBA00022658"/>
    </source>
</evidence>
<organism evidence="13 14">
    <name type="scientific">Crucibulum laeve</name>
    <dbReference type="NCBI Taxonomy" id="68775"/>
    <lineage>
        <taxon>Eukaryota</taxon>
        <taxon>Fungi</taxon>
        <taxon>Dikarya</taxon>
        <taxon>Basidiomycota</taxon>
        <taxon>Agaricomycotina</taxon>
        <taxon>Agaricomycetes</taxon>
        <taxon>Agaricomycetidae</taxon>
        <taxon>Agaricales</taxon>
        <taxon>Agaricineae</taxon>
        <taxon>Nidulariaceae</taxon>
        <taxon>Crucibulum</taxon>
    </lineage>
</organism>
<evidence type="ECO:0000256" key="1">
    <source>
        <dbReference type="ARBA" id="ARBA00004245"/>
    </source>
</evidence>
<feature type="region of interest" description="Disordered" evidence="9">
    <location>
        <begin position="567"/>
        <end position="599"/>
    </location>
</feature>
<keyword evidence="7" id="KW-0206">Cytoskeleton</keyword>
<evidence type="ECO:0000259" key="12">
    <source>
        <dbReference type="PROSITE" id="PS50178"/>
    </source>
</evidence>
<evidence type="ECO:0000256" key="9">
    <source>
        <dbReference type="SAM" id="MobiDB-lite"/>
    </source>
</evidence>
<dbReference type="GO" id="GO:0005856">
    <property type="term" value="C:cytoskeleton"/>
    <property type="evidence" value="ECO:0007669"/>
    <property type="project" value="UniProtKB-SubCell"/>
</dbReference>
<keyword evidence="2" id="KW-0963">Cytoplasm</keyword>
<dbReference type="InterPro" id="IPR011993">
    <property type="entry name" value="PH-like_dom_sf"/>
</dbReference>
<evidence type="ECO:0000256" key="2">
    <source>
        <dbReference type="ARBA" id="ARBA00022490"/>
    </source>
</evidence>
<dbReference type="InterPro" id="IPR000306">
    <property type="entry name" value="Znf_FYVE"/>
</dbReference>
<dbReference type="Gene3D" id="1.20.900.10">
    <property type="entry name" value="Dbl homology (DH) domain"/>
    <property type="match status" value="1"/>
</dbReference>
<dbReference type="SMART" id="SM00064">
    <property type="entry name" value="FYVE"/>
    <property type="match status" value="1"/>
</dbReference>
<dbReference type="Pfam" id="PF01363">
    <property type="entry name" value="FYVE"/>
    <property type="match status" value="1"/>
</dbReference>
<dbReference type="SUPFAM" id="SSF48065">
    <property type="entry name" value="DBL homology domain (DH-domain)"/>
    <property type="match status" value="1"/>
</dbReference>
<name>A0A5C3M448_9AGAR</name>
<evidence type="ECO:0000256" key="4">
    <source>
        <dbReference type="ARBA" id="ARBA00022723"/>
    </source>
</evidence>
<sequence>MALRSAPPSSVNFPVSDTGARPVQPVQHLRPPHLPFRRISLPTAPTLLHRESVVSVASFDSLPEDEVAESLALRMNKGQVDRLKSIEPPRRRHRKRDPSTKPGHEAREAKRRKIVDEFYETEKVYVDGLELIYSHFLTPIIESLETANPLLDRAILTSVFSNFIDIWNLHRAFFSSLTALLTQYSAEFASPSHEVTPPLSPIILAHFPYLSLYNPFVTSFPSTIAALTELITPPSAVRPNPNYNPAFAAFLQIQEADPRCGRLKLRDWLLTIVQRCPRYLLLLKDLVKSTDPEDQEHAQLSTAHTLVSKITLSLNTSLHAHAQTLALLSLQRATPNLPFQLIVPGRTLFKRGSLLHIERSDSPREREFLLFSDCLVWLAPEEAERGWNIPWGTSESSYSPSATSSELPKRPGMVRSRSKSEAELSALVIKVREGVVGSAPNTPKKPQRKSHHPPPSPSALKRQASASNSEERWVYKGRAELVDLEVVVTPAREEGEERRFEVLSPEGSFALYATTEQERDEWVSGIRQAKGQLLISLNVTQPNSTLTSSAATNHVRRTLQALPFPPSDERIATLRGSPSKAKLSKQQKKKGEEPALERRGKVEHWVPAIWIPDGKTEGCMRCGKPFGWRRRRHHCRLCGRCICAACSGKTFFIADPSKKEDSTKPARACDACYETVFPIVDPSRLSPTPERSMGADTITSLSNLPSWFSIPPGPEQRHSQPQALMAINSSREPSYDDEGASLADERERAGRVRRKSFQRPRSSYQIFGDGDDLDRGRDGFTLGDLESPLEEGDGEEEYEEELGYAPPPPRGWGGMSPSSSPRKKEDTARRSKRFSLPAVALHPTSVTARTTGREEEKDAGKARRFSLVLSGRSNLHHRHSGLGQSSQQDVGVEAASDSSHPEDSRSAGGSSMAVGKLSELLRRNSRLGE</sequence>
<evidence type="ECO:0000256" key="6">
    <source>
        <dbReference type="ARBA" id="ARBA00022833"/>
    </source>
</evidence>
<dbReference type="InterPro" id="IPR017455">
    <property type="entry name" value="Znf_FYVE-rel"/>
</dbReference>